<evidence type="ECO:0000313" key="1">
    <source>
        <dbReference type="EnsemblPlants" id="MELO3C031034.2.1"/>
    </source>
</evidence>
<reference evidence="1" key="1">
    <citation type="submission" date="2023-03" db="UniProtKB">
        <authorList>
            <consortium name="EnsemblPlants"/>
        </authorList>
    </citation>
    <scope>IDENTIFICATION</scope>
</reference>
<protein>
    <submittedName>
        <fullName evidence="1">Uncharacterized protein</fullName>
    </submittedName>
</protein>
<sequence>MNCDPTEYYTALHQNITQETKKKRKKRDIVCKFKYPKQDIKFHQSNIHKIHKQRALSGVINRKQRFGIPILACHFQSSLRTH</sequence>
<name>A0A9I9EAH6_CUCME</name>
<dbReference type="Gramene" id="MELO3C031034.2.1">
    <property type="protein sequence ID" value="MELO3C031034.2.1"/>
    <property type="gene ID" value="MELO3C031034.2"/>
</dbReference>
<dbReference type="AlphaFoldDB" id="A0A9I9EAH6"/>
<dbReference type="EnsemblPlants" id="MELO3C031034.2.1">
    <property type="protein sequence ID" value="MELO3C031034.2.1"/>
    <property type="gene ID" value="MELO3C031034.2"/>
</dbReference>
<organism evidence="1">
    <name type="scientific">Cucumis melo</name>
    <name type="common">Muskmelon</name>
    <dbReference type="NCBI Taxonomy" id="3656"/>
    <lineage>
        <taxon>Eukaryota</taxon>
        <taxon>Viridiplantae</taxon>
        <taxon>Streptophyta</taxon>
        <taxon>Embryophyta</taxon>
        <taxon>Tracheophyta</taxon>
        <taxon>Spermatophyta</taxon>
        <taxon>Magnoliopsida</taxon>
        <taxon>eudicotyledons</taxon>
        <taxon>Gunneridae</taxon>
        <taxon>Pentapetalae</taxon>
        <taxon>rosids</taxon>
        <taxon>fabids</taxon>
        <taxon>Cucurbitales</taxon>
        <taxon>Cucurbitaceae</taxon>
        <taxon>Benincaseae</taxon>
        <taxon>Cucumis</taxon>
    </lineage>
</organism>
<proteinExistence type="predicted"/>
<accession>A0A9I9EAH6</accession>